<dbReference type="FunFam" id="3.40.190.290:FF:000001">
    <property type="entry name" value="Transcriptional regulator, LysR family"/>
    <property type="match status" value="1"/>
</dbReference>
<dbReference type="GO" id="GO:0003700">
    <property type="term" value="F:DNA-binding transcription factor activity"/>
    <property type="evidence" value="ECO:0007669"/>
    <property type="project" value="InterPro"/>
</dbReference>
<dbReference type="InterPro" id="IPR036390">
    <property type="entry name" value="WH_DNA-bd_sf"/>
</dbReference>
<dbReference type="CDD" id="cd08422">
    <property type="entry name" value="PBP2_CrgA_like"/>
    <property type="match status" value="1"/>
</dbReference>
<dbReference type="Gene3D" id="3.40.190.290">
    <property type="match status" value="1"/>
</dbReference>
<dbReference type="OrthoDB" id="5721010at2"/>
<gene>
    <name evidence="6" type="ORF">FKG94_18045</name>
</gene>
<dbReference type="PROSITE" id="PS50931">
    <property type="entry name" value="HTH_LYSR"/>
    <property type="match status" value="1"/>
</dbReference>
<evidence type="ECO:0000313" key="7">
    <source>
        <dbReference type="Proteomes" id="UP000319732"/>
    </source>
</evidence>
<comment type="caution">
    <text evidence="6">The sequence shown here is derived from an EMBL/GenBank/DDBJ whole genome shotgun (WGS) entry which is preliminary data.</text>
</comment>
<keyword evidence="3" id="KW-0238">DNA-binding</keyword>
<feature type="domain" description="HTH lysR-type" evidence="5">
    <location>
        <begin position="1"/>
        <end position="58"/>
    </location>
</feature>
<accession>A0A545T5T3</accession>
<dbReference type="EMBL" id="VHSG01000019">
    <property type="protein sequence ID" value="TQV72600.1"/>
    <property type="molecule type" value="Genomic_DNA"/>
</dbReference>
<dbReference type="GO" id="GO:0043565">
    <property type="term" value="F:sequence-specific DNA binding"/>
    <property type="evidence" value="ECO:0007669"/>
    <property type="project" value="TreeGrafter"/>
</dbReference>
<evidence type="ECO:0000256" key="4">
    <source>
        <dbReference type="ARBA" id="ARBA00023163"/>
    </source>
</evidence>
<dbReference type="Gene3D" id="1.10.10.10">
    <property type="entry name" value="Winged helix-like DNA-binding domain superfamily/Winged helix DNA-binding domain"/>
    <property type="match status" value="1"/>
</dbReference>
<organism evidence="6 7">
    <name type="scientific">Exilibacterium tricleocarpae</name>
    <dbReference type="NCBI Taxonomy" id="2591008"/>
    <lineage>
        <taxon>Bacteria</taxon>
        <taxon>Pseudomonadati</taxon>
        <taxon>Pseudomonadota</taxon>
        <taxon>Gammaproteobacteria</taxon>
        <taxon>Cellvibrionales</taxon>
        <taxon>Cellvibrionaceae</taxon>
        <taxon>Exilibacterium</taxon>
    </lineage>
</organism>
<evidence type="ECO:0000259" key="5">
    <source>
        <dbReference type="PROSITE" id="PS50931"/>
    </source>
</evidence>
<dbReference type="InterPro" id="IPR058163">
    <property type="entry name" value="LysR-type_TF_proteobact-type"/>
</dbReference>
<comment type="similarity">
    <text evidence="1">Belongs to the LysR transcriptional regulatory family.</text>
</comment>
<dbReference type="InterPro" id="IPR005119">
    <property type="entry name" value="LysR_subst-bd"/>
</dbReference>
<dbReference type="AlphaFoldDB" id="A0A545T5T3"/>
<dbReference type="InterPro" id="IPR000847">
    <property type="entry name" value="LysR_HTH_N"/>
</dbReference>
<keyword evidence="7" id="KW-1185">Reference proteome</keyword>
<dbReference type="PANTHER" id="PTHR30537:SF21">
    <property type="entry name" value="HTH-TYPE TRANSCRIPTIONAL REGULATOR SINR-RELATED"/>
    <property type="match status" value="1"/>
</dbReference>
<dbReference type="Pfam" id="PF00126">
    <property type="entry name" value="HTH_1"/>
    <property type="match status" value="1"/>
</dbReference>
<evidence type="ECO:0000256" key="3">
    <source>
        <dbReference type="ARBA" id="ARBA00023125"/>
    </source>
</evidence>
<dbReference type="PANTHER" id="PTHR30537">
    <property type="entry name" value="HTH-TYPE TRANSCRIPTIONAL REGULATOR"/>
    <property type="match status" value="1"/>
</dbReference>
<evidence type="ECO:0000313" key="6">
    <source>
        <dbReference type="EMBL" id="TQV72600.1"/>
    </source>
</evidence>
<keyword evidence="2" id="KW-0805">Transcription regulation</keyword>
<protein>
    <submittedName>
        <fullName evidence="6">LysR family transcriptional regulator</fullName>
    </submittedName>
</protein>
<evidence type="ECO:0000256" key="1">
    <source>
        <dbReference type="ARBA" id="ARBA00009437"/>
    </source>
</evidence>
<dbReference type="Pfam" id="PF03466">
    <property type="entry name" value="LysR_substrate"/>
    <property type="match status" value="1"/>
</dbReference>
<dbReference type="Proteomes" id="UP000319732">
    <property type="component" value="Unassembled WGS sequence"/>
</dbReference>
<dbReference type="SUPFAM" id="SSF46785">
    <property type="entry name" value="Winged helix' DNA-binding domain"/>
    <property type="match status" value="1"/>
</dbReference>
<keyword evidence="4" id="KW-0804">Transcription</keyword>
<name>A0A545T5T3_9GAMM</name>
<dbReference type="RefSeq" id="WP_142928330.1">
    <property type="nucleotide sequence ID" value="NZ_ML660098.1"/>
</dbReference>
<proteinExistence type="inferred from homology"/>
<dbReference type="SUPFAM" id="SSF53850">
    <property type="entry name" value="Periplasmic binding protein-like II"/>
    <property type="match status" value="1"/>
</dbReference>
<dbReference type="GO" id="GO:0006351">
    <property type="term" value="P:DNA-templated transcription"/>
    <property type="evidence" value="ECO:0007669"/>
    <property type="project" value="TreeGrafter"/>
</dbReference>
<reference evidence="6 7" key="1">
    <citation type="submission" date="2019-06" db="EMBL/GenBank/DDBJ databases">
        <title>Whole genome sequence for Cellvibrionaceae sp. R142.</title>
        <authorList>
            <person name="Wang G."/>
        </authorList>
    </citation>
    <scope>NUCLEOTIDE SEQUENCE [LARGE SCALE GENOMIC DNA]</scope>
    <source>
        <strain evidence="6 7">R142</strain>
    </source>
</reference>
<dbReference type="InterPro" id="IPR036388">
    <property type="entry name" value="WH-like_DNA-bd_sf"/>
</dbReference>
<evidence type="ECO:0000256" key="2">
    <source>
        <dbReference type="ARBA" id="ARBA00023015"/>
    </source>
</evidence>
<sequence length="311" mass="35080">MLISDLHLIVKTAELGSITRAATALDLRVATASAAIKRVEKVLGVELFVRSTRRLRLSRAGERYLPPCREALAMLERAGAEALGGERIAGELRLTVSSDFGRNLLAPWLDEWLEHHPELSLKLTLSDALLDFYRDPVDAALRYGSPEDSNLYGFKICDVPRFLYASPDYLARHPAPQHPSELSAHNSLFYQMRDVTHDVWTLTRNGERYRVRLRGDRVANDADMVRRWCVAGKGIAAKSALDMAPDLMAGRIDIVMPDYRPLASELWLVCPSRNSITPAIRLLRDYLRERCQHLLGEIEAVISSKHQNWAD</sequence>